<dbReference type="PROSITE" id="PS50850">
    <property type="entry name" value="MFS"/>
    <property type="match status" value="1"/>
</dbReference>
<name>A0A967B4S9_9PROT</name>
<feature type="transmembrane region" description="Helical" evidence="8">
    <location>
        <begin position="21"/>
        <end position="46"/>
    </location>
</feature>
<sequence length="411" mass="43685">MDQRKTVPRLTRVSPQYRRASVALFLAGFATFSLLYCVQPLLPVFARDFGVSPASSSLPLSCSTFALAVAIVLAAILSERAGRRELMFASLLASSLLNIACAVAPTWSFLLGLRLLEGFTLGGVPAVAMTWLAEEVEPAELGLAMGLYVAGTAFGGMVGRVGAGVLAEHYGWRGALGSVGLLDVAAALGFVRLLPLSQHFAPRRNLGAAYHLKAWRGHMGTAELRAIYWIGALVMGCFMAVFNYAGYRLMRPPYGFTQTQQGYLFLIYVFGIGASSLAGFLTDRMGRGKVLVAGIATMTFGVLLSVFAQIGFIVAGVALVTIGFFAAHAVASSWVGRLARTDRGHATSLYLLSYYLGGTIAGTMGGWFWSHDGWNGVAGFSLLLMAAALGAAGWMLCRERHSTLLAPEAAE</sequence>
<gene>
    <name evidence="10" type="ORF">GOB87_04335</name>
</gene>
<dbReference type="GO" id="GO:0005886">
    <property type="term" value="C:plasma membrane"/>
    <property type="evidence" value="ECO:0007669"/>
    <property type="project" value="UniProtKB-SubCell"/>
</dbReference>
<dbReference type="GO" id="GO:0022857">
    <property type="term" value="F:transmembrane transporter activity"/>
    <property type="evidence" value="ECO:0007669"/>
    <property type="project" value="InterPro"/>
</dbReference>
<feature type="transmembrane region" description="Helical" evidence="8">
    <location>
        <begin position="145"/>
        <end position="163"/>
    </location>
</feature>
<keyword evidence="6 8" id="KW-1133">Transmembrane helix</keyword>
<feature type="transmembrane region" description="Helical" evidence="8">
    <location>
        <begin position="89"/>
        <end position="109"/>
    </location>
</feature>
<dbReference type="Proteomes" id="UP000597459">
    <property type="component" value="Unassembled WGS sequence"/>
</dbReference>
<evidence type="ECO:0000313" key="11">
    <source>
        <dbReference type="Proteomes" id="UP000597459"/>
    </source>
</evidence>
<feature type="transmembrane region" description="Helical" evidence="8">
    <location>
        <begin position="348"/>
        <end position="370"/>
    </location>
</feature>
<keyword evidence="7 8" id="KW-0472">Membrane</keyword>
<evidence type="ECO:0000313" key="10">
    <source>
        <dbReference type="EMBL" id="NHO53189.1"/>
    </source>
</evidence>
<feature type="domain" description="Major facilitator superfamily (MFS) profile" evidence="9">
    <location>
        <begin position="16"/>
        <end position="402"/>
    </location>
</feature>
<dbReference type="EMBL" id="WOTH01000005">
    <property type="protein sequence ID" value="NHO53189.1"/>
    <property type="molecule type" value="Genomic_DNA"/>
</dbReference>
<organism evidence="10 11">
    <name type="scientific">Acetobacter estunensis</name>
    <dbReference type="NCBI Taxonomy" id="104097"/>
    <lineage>
        <taxon>Bacteria</taxon>
        <taxon>Pseudomonadati</taxon>
        <taxon>Pseudomonadota</taxon>
        <taxon>Alphaproteobacteria</taxon>
        <taxon>Acetobacterales</taxon>
        <taxon>Acetobacteraceae</taxon>
        <taxon>Acetobacter</taxon>
    </lineage>
</organism>
<keyword evidence="11" id="KW-1185">Reference proteome</keyword>
<evidence type="ECO:0000256" key="4">
    <source>
        <dbReference type="ARBA" id="ARBA00022475"/>
    </source>
</evidence>
<evidence type="ECO:0000256" key="5">
    <source>
        <dbReference type="ARBA" id="ARBA00022692"/>
    </source>
</evidence>
<feature type="transmembrane region" description="Helical" evidence="8">
    <location>
        <begin position="226"/>
        <end position="245"/>
    </location>
</feature>
<dbReference type="RefSeq" id="WP_166313320.1">
    <property type="nucleotide sequence ID" value="NZ_WOTH01000005.1"/>
</dbReference>
<comment type="subcellular location">
    <subcellularLocation>
        <location evidence="1">Cell membrane</location>
        <topology evidence="1">Multi-pass membrane protein</topology>
    </subcellularLocation>
</comment>
<dbReference type="PROSITE" id="PS00216">
    <property type="entry name" value="SUGAR_TRANSPORT_1"/>
    <property type="match status" value="1"/>
</dbReference>
<dbReference type="Pfam" id="PF07690">
    <property type="entry name" value="MFS_1"/>
    <property type="match status" value="1"/>
</dbReference>
<protein>
    <submittedName>
        <fullName evidence="10">MFS transporter</fullName>
    </submittedName>
</protein>
<dbReference type="SUPFAM" id="SSF103473">
    <property type="entry name" value="MFS general substrate transporter"/>
    <property type="match status" value="1"/>
</dbReference>
<comment type="caution">
    <text evidence="10">The sequence shown here is derived from an EMBL/GenBank/DDBJ whole genome shotgun (WGS) entry which is preliminary data.</text>
</comment>
<dbReference type="InterPro" id="IPR011701">
    <property type="entry name" value="MFS"/>
</dbReference>
<dbReference type="PANTHER" id="PTHR43271">
    <property type="entry name" value="BLL2771 PROTEIN"/>
    <property type="match status" value="1"/>
</dbReference>
<feature type="transmembrane region" description="Helical" evidence="8">
    <location>
        <begin position="290"/>
        <end position="307"/>
    </location>
</feature>
<evidence type="ECO:0000256" key="2">
    <source>
        <dbReference type="ARBA" id="ARBA00008335"/>
    </source>
</evidence>
<keyword evidence="3" id="KW-0813">Transport</keyword>
<feature type="transmembrane region" description="Helical" evidence="8">
    <location>
        <begin position="265"/>
        <end position="283"/>
    </location>
</feature>
<dbReference type="InterPro" id="IPR036259">
    <property type="entry name" value="MFS_trans_sf"/>
</dbReference>
<dbReference type="CDD" id="cd17324">
    <property type="entry name" value="MFS_NepI_like"/>
    <property type="match status" value="1"/>
</dbReference>
<evidence type="ECO:0000259" key="9">
    <source>
        <dbReference type="PROSITE" id="PS50850"/>
    </source>
</evidence>
<proteinExistence type="inferred from homology"/>
<keyword evidence="4" id="KW-1003">Cell membrane</keyword>
<dbReference type="InterPro" id="IPR005829">
    <property type="entry name" value="Sugar_transporter_CS"/>
</dbReference>
<evidence type="ECO:0000256" key="3">
    <source>
        <dbReference type="ARBA" id="ARBA00022448"/>
    </source>
</evidence>
<feature type="transmembrane region" description="Helical" evidence="8">
    <location>
        <begin position="376"/>
        <end position="397"/>
    </location>
</feature>
<feature type="transmembrane region" description="Helical" evidence="8">
    <location>
        <begin position="58"/>
        <end position="77"/>
    </location>
</feature>
<dbReference type="Gene3D" id="1.20.1250.20">
    <property type="entry name" value="MFS general substrate transporter like domains"/>
    <property type="match status" value="1"/>
</dbReference>
<evidence type="ECO:0000256" key="7">
    <source>
        <dbReference type="ARBA" id="ARBA00023136"/>
    </source>
</evidence>
<evidence type="ECO:0000256" key="6">
    <source>
        <dbReference type="ARBA" id="ARBA00022989"/>
    </source>
</evidence>
<keyword evidence="5 8" id="KW-0812">Transmembrane</keyword>
<reference evidence="10" key="1">
    <citation type="submission" date="2019-11" db="EMBL/GenBank/DDBJ databases">
        <title>Description of new Acetobacter species.</title>
        <authorList>
            <person name="Cleenwerck I."/>
            <person name="Sombolestani A.S."/>
        </authorList>
    </citation>
    <scope>NUCLEOTIDE SEQUENCE</scope>
    <source>
        <strain evidence="10">LMG 1626</strain>
    </source>
</reference>
<feature type="transmembrane region" description="Helical" evidence="8">
    <location>
        <begin position="313"/>
        <end position="336"/>
    </location>
</feature>
<evidence type="ECO:0000256" key="1">
    <source>
        <dbReference type="ARBA" id="ARBA00004651"/>
    </source>
</evidence>
<evidence type="ECO:0000256" key="8">
    <source>
        <dbReference type="SAM" id="Phobius"/>
    </source>
</evidence>
<dbReference type="AlphaFoldDB" id="A0A967B4S9"/>
<comment type="similarity">
    <text evidence="2">Belongs to the major facilitator superfamily.</text>
</comment>
<dbReference type="InterPro" id="IPR020846">
    <property type="entry name" value="MFS_dom"/>
</dbReference>
<accession>A0A967B4S9</accession>
<dbReference type="PANTHER" id="PTHR43271:SF1">
    <property type="entry name" value="INNER MEMBRANE TRANSPORT PROTEIN YNFM"/>
    <property type="match status" value="1"/>
</dbReference>